<proteinExistence type="inferred from homology"/>
<accession>A0YAE5</accession>
<protein>
    <submittedName>
        <fullName evidence="4">3-ketoacyl-(Acyl-carrier-protein) reductase</fullName>
    </submittedName>
</protein>
<organism evidence="4 5">
    <name type="scientific">marine gamma proteobacterium HTCC2143</name>
    <dbReference type="NCBI Taxonomy" id="247633"/>
    <lineage>
        <taxon>Bacteria</taxon>
        <taxon>Pseudomonadati</taxon>
        <taxon>Pseudomonadota</taxon>
        <taxon>Gammaproteobacteria</taxon>
        <taxon>Cellvibrionales</taxon>
        <taxon>Spongiibacteraceae</taxon>
        <taxon>BD1-7 clade</taxon>
    </lineage>
</organism>
<dbReference type="InterPro" id="IPR002347">
    <property type="entry name" value="SDR_fam"/>
</dbReference>
<dbReference type="InterPro" id="IPR036291">
    <property type="entry name" value="NAD(P)-bd_dom_sf"/>
</dbReference>
<dbReference type="PRINTS" id="PR00081">
    <property type="entry name" value="GDHRDH"/>
</dbReference>
<evidence type="ECO:0000256" key="2">
    <source>
        <dbReference type="ARBA" id="ARBA00023002"/>
    </source>
</evidence>
<dbReference type="PANTHER" id="PTHR42760:SF40">
    <property type="entry name" value="3-OXOACYL-[ACYL-CARRIER-PROTEIN] REDUCTASE, CHLOROPLASTIC"/>
    <property type="match status" value="1"/>
</dbReference>
<dbReference type="PRINTS" id="PR00080">
    <property type="entry name" value="SDRFAMILY"/>
</dbReference>
<dbReference type="Pfam" id="PF00106">
    <property type="entry name" value="adh_short"/>
    <property type="match status" value="1"/>
</dbReference>
<keyword evidence="2" id="KW-0560">Oxidoreductase</keyword>
<sequence>MNRLEGKVALITGGARGLGEAMAKKFHEEGAHVIINDLDLTAAKRAAKPLQGHAIAADVSNSEQVKLMFEEVGDTVGRLDILVNNAGVSGMENNPEAEEEMKTRIEAMEAGEVIHNDAIFNTTDEQWDRMIDVHMRGTFLCCREGLKQMISLPTASVINIASVMGTLGKPGGVSYCAAKSGIMGFTRALAHEMATRNIRVNAIAPGWIETDMTEPLKIMRPMLESQIPLGAFGKPDDIAWSAVYLASDEAKYLTGQVISPNGGWYMSQ</sequence>
<dbReference type="GO" id="GO:0030497">
    <property type="term" value="P:fatty acid elongation"/>
    <property type="evidence" value="ECO:0007669"/>
    <property type="project" value="TreeGrafter"/>
</dbReference>
<name>A0YAE5_9GAMM</name>
<dbReference type="AlphaFoldDB" id="A0YAE5"/>
<evidence type="ECO:0000313" key="4">
    <source>
        <dbReference type="EMBL" id="EAW33099.1"/>
    </source>
</evidence>
<dbReference type="FunFam" id="3.40.50.720:FF:000173">
    <property type="entry name" value="3-oxoacyl-[acyl-carrier protein] reductase"/>
    <property type="match status" value="1"/>
</dbReference>
<dbReference type="NCBIfam" id="NF009466">
    <property type="entry name" value="PRK12826.1-2"/>
    <property type="match status" value="1"/>
</dbReference>
<dbReference type="PANTHER" id="PTHR42760">
    <property type="entry name" value="SHORT-CHAIN DEHYDROGENASES/REDUCTASES FAMILY MEMBER"/>
    <property type="match status" value="1"/>
</dbReference>
<keyword evidence="5" id="KW-1185">Reference proteome</keyword>
<dbReference type="EMBL" id="AAVT01000001">
    <property type="protein sequence ID" value="EAW33099.1"/>
    <property type="molecule type" value="Genomic_DNA"/>
</dbReference>
<evidence type="ECO:0000256" key="3">
    <source>
        <dbReference type="RuleBase" id="RU000363"/>
    </source>
</evidence>
<evidence type="ECO:0000256" key="1">
    <source>
        <dbReference type="ARBA" id="ARBA00006484"/>
    </source>
</evidence>
<dbReference type="GO" id="GO:0016616">
    <property type="term" value="F:oxidoreductase activity, acting on the CH-OH group of donors, NAD or NADP as acceptor"/>
    <property type="evidence" value="ECO:0007669"/>
    <property type="project" value="TreeGrafter"/>
</dbReference>
<dbReference type="STRING" id="247633.GP2143_17626"/>
<dbReference type="InterPro" id="IPR020904">
    <property type="entry name" value="Sc_DH/Rdtase_CS"/>
</dbReference>
<comment type="caution">
    <text evidence="4">The sequence shown here is derived from an EMBL/GenBank/DDBJ whole genome shotgun (WGS) entry which is preliminary data.</text>
</comment>
<dbReference type="OrthoDB" id="9803333at2"/>
<dbReference type="SUPFAM" id="SSF51735">
    <property type="entry name" value="NAD(P)-binding Rossmann-fold domains"/>
    <property type="match status" value="1"/>
</dbReference>
<gene>
    <name evidence="4" type="ORF">GP2143_17626</name>
</gene>
<dbReference type="PROSITE" id="PS00061">
    <property type="entry name" value="ADH_SHORT"/>
    <property type="match status" value="1"/>
</dbReference>
<dbReference type="Proteomes" id="UP000004931">
    <property type="component" value="Unassembled WGS sequence"/>
</dbReference>
<evidence type="ECO:0000313" key="5">
    <source>
        <dbReference type="Proteomes" id="UP000004931"/>
    </source>
</evidence>
<comment type="similarity">
    <text evidence="1 3">Belongs to the short-chain dehydrogenases/reductases (SDR) family.</text>
</comment>
<dbReference type="eggNOG" id="COG1028">
    <property type="taxonomic scope" value="Bacteria"/>
</dbReference>
<dbReference type="Gene3D" id="3.40.50.720">
    <property type="entry name" value="NAD(P)-binding Rossmann-like Domain"/>
    <property type="match status" value="1"/>
</dbReference>
<reference evidence="4 5" key="1">
    <citation type="journal article" date="2010" name="J. Bacteriol.">
        <title>Genome sequence of the oligotrophic marine Gammaproteobacterium HTCC2143, isolated from the Oregon Coast.</title>
        <authorList>
            <person name="Oh H.M."/>
            <person name="Kang I."/>
            <person name="Ferriera S."/>
            <person name="Giovannoni S.J."/>
            <person name="Cho J.C."/>
        </authorList>
    </citation>
    <scope>NUCLEOTIDE SEQUENCE [LARGE SCALE GENOMIC DNA]</scope>
    <source>
        <strain evidence="4 5">HTCC2143</strain>
    </source>
</reference>